<dbReference type="InterPro" id="IPR041588">
    <property type="entry name" value="Integrase_H2C2"/>
</dbReference>
<evidence type="ECO:0000259" key="1">
    <source>
        <dbReference type="Pfam" id="PF17921"/>
    </source>
</evidence>
<comment type="caution">
    <text evidence="2">The sequence shown here is derived from an EMBL/GenBank/DDBJ whole genome shotgun (WGS) entry which is preliminary data.</text>
</comment>
<protein>
    <submittedName>
        <fullName evidence="2">Transposon Ty3-I Gag-Pol polyprotein</fullName>
    </submittedName>
</protein>
<accession>A0A5B6VP07</accession>
<reference evidence="3" key="1">
    <citation type="journal article" date="2019" name="Plant Biotechnol. J.">
        <title>Genome sequencing of the Australian wild diploid species Gossypium australe highlights disease resistance and delayed gland morphogenesis.</title>
        <authorList>
            <person name="Cai Y."/>
            <person name="Cai X."/>
            <person name="Wang Q."/>
            <person name="Wang P."/>
            <person name="Zhang Y."/>
            <person name="Cai C."/>
            <person name="Xu Y."/>
            <person name="Wang K."/>
            <person name="Zhou Z."/>
            <person name="Wang C."/>
            <person name="Geng S."/>
            <person name="Li B."/>
            <person name="Dong Q."/>
            <person name="Hou Y."/>
            <person name="Wang H."/>
            <person name="Ai P."/>
            <person name="Liu Z."/>
            <person name="Yi F."/>
            <person name="Sun M."/>
            <person name="An G."/>
            <person name="Cheng J."/>
            <person name="Zhang Y."/>
            <person name="Shi Q."/>
            <person name="Xie Y."/>
            <person name="Shi X."/>
            <person name="Chang Y."/>
            <person name="Huang F."/>
            <person name="Chen Y."/>
            <person name="Hong S."/>
            <person name="Mi L."/>
            <person name="Sun Q."/>
            <person name="Zhang L."/>
            <person name="Zhou B."/>
            <person name="Peng R."/>
            <person name="Zhang X."/>
            <person name="Liu F."/>
        </authorList>
    </citation>
    <scope>NUCLEOTIDE SEQUENCE [LARGE SCALE GENOMIC DNA]</scope>
    <source>
        <strain evidence="3">cv. PA1801</strain>
    </source>
</reference>
<keyword evidence="3" id="KW-1185">Reference proteome</keyword>
<name>A0A5B6VP07_9ROSI</name>
<gene>
    <name evidence="2" type="ORF">EPI10_016461</name>
</gene>
<dbReference type="OrthoDB" id="1739170at2759"/>
<dbReference type="Gene3D" id="1.10.340.70">
    <property type="match status" value="1"/>
</dbReference>
<dbReference type="AlphaFoldDB" id="A0A5B6VP07"/>
<sequence>MHQTEYKDNKIPWYVDYVNYIAEGLVRRCVAEEKVNDILQGFHTSPSGEHFRGKRTTYKILQLAFYWLKMNRDAYKFV</sequence>
<organism evidence="2 3">
    <name type="scientific">Gossypium australe</name>
    <dbReference type="NCBI Taxonomy" id="47621"/>
    <lineage>
        <taxon>Eukaryota</taxon>
        <taxon>Viridiplantae</taxon>
        <taxon>Streptophyta</taxon>
        <taxon>Embryophyta</taxon>
        <taxon>Tracheophyta</taxon>
        <taxon>Spermatophyta</taxon>
        <taxon>Magnoliopsida</taxon>
        <taxon>eudicotyledons</taxon>
        <taxon>Gunneridae</taxon>
        <taxon>Pentapetalae</taxon>
        <taxon>rosids</taxon>
        <taxon>malvids</taxon>
        <taxon>Malvales</taxon>
        <taxon>Malvaceae</taxon>
        <taxon>Malvoideae</taxon>
        <taxon>Gossypium</taxon>
    </lineage>
</organism>
<dbReference type="EMBL" id="SMMG02000006">
    <property type="protein sequence ID" value="KAA3470777.1"/>
    <property type="molecule type" value="Genomic_DNA"/>
</dbReference>
<evidence type="ECO:0000313" key="2">
    <source>
        <dbReference type="EMBL" id="KAA3470777.1"/>
    </source>
</evidence>
<dbReference type="Pfam" id="PF17921">
    <property type="entry name" value="Integrase_H2C2"/>
    <property type="match status" value="1"/>
</dbReference>
<feature type="domain" description="Integrase zinc-binding" evidence="1">
    <location>
        <begin position="32"/>
        <end position="78"/>
    </location>
</feature>
<evidence type="ECO:0000313" key="3">
    <source>
        <dbReference type="Proteomes" id="UP000325315"/>
    </source>
</evidence>
<dbReference type="Proteomes" id="UP000325315">
    <property type="component" value="Unassembled WGS sequence"/>
</dbReference>
<proteinExistence type="predicted"/>